<evidence type="ECO:0000256" key="1">
    <source>
        <dbReference type="ARBA" id="ARBA00008324"/>
    </source>
</evidence>
<dbReference type="EMBL" id="CP029480">
    <property type="protein sequence ID" value="AWV98976.1"/>
    <property type="molecule type" value="Genomic_DNA"/>
</dbReference>
<reference evidence="4 5" key="1">
    <citation type="submission" date="2018-05" db="EMBL/GenBank/DDBJ databases">
        <title>Complete genome sequence of Arcticibacterium luteifluviistationis SM1504T, a cytophagaceae bacterium isolated from Arctic surface seawater.</title>
        <authorList>
            <person name="Li Y."/>
            <person name="Qin Q.-L."/>
        </authorList>
    </citation>
    <scope>NUCLEOTIDE SEQUENCE [LARGE SCALE GENOMIC DNA]</scope>
    <source>
        <strain evidence="4 5">SM1504</strain>
    </source>
</reference>
<dbReference type="NCBIfam" id="TIGR00369">
    <property type="entry name" value="unchar_dom_1"/>
    <property type="match status" value="1"/>
</dbReference>
<comment type="similarity">
    <text evidence="1">Belongs to the thioesterase PaaI family.</text>
</comment>
<dbReference type="InterPro" id="IPR003736">
    <property type="entry name" value="PAAI_dom"/>
</dbReference>
<evidence type="ECO:0000259" key="3">
    <source>
        <dbReference type="Pfam" id="PF03061"/>
    </source>
</evidence>
<feature type="domain" description="Thioesterase" evidence="3">
    <location>
        <begin position="49"/>
        <end position="126"/>
    </location>
</feature>
<dbReference type="OrthoDB" id="9798208at2"/>
<dbReference type="CDD" id="cd03443">
    <property type="entry name" value="PaaI_thioesterase"/>
    <property type="match status" value="1"/>
</dbReference>
<name>A0A2Z4GCL5_9BACT</name>
<gene>
    <name evidence="4" type="ORF">DJ013_12685</name>
</gene>
<dbReference type="PANTHER" id="PTHR43240:SF5">
    <property type="entry name" value="1,4-DIHYDROXY-2-NAPHTHOYL-COA THIOESTERASE 1"/>
    <property type="match status" value="1"/>
</dbReference>
<dbReference type="PANTHER" id="PTHR43240">
    <property type="entry name" value="1,4-DIHYDROXY-2-NAPHTHOYL-COA THIOESTERASE 1"/>
    <property type="match status" value="1"/>
</dbReference>
<accession>A0A2Z4GCL5</accession>
<dbReference type="KEGG" id="als:DJ013_12685"/>
<sequence length="139" mass="14961">MKLTANLKNLNEIGKNTLSEHLGIEIIEVGDDYLKGTMPVDNRTKQPAGILHGGASVAFAETLGSIASYAIVASSGRQIVGLEINANHLRPVTTGLVYGTAKAIHLGRKTHVWQIDISNDQNKLVCVCRFTVMIIEPLA</sequence>
<dbReference type="InterPro" id="IPR006683">
    <property type="entry name" value="Thioestr_dom"/>
</dbReference>
<dbReference type="GO" id="GO:0005829">
    <property type="term" value="C:cytosol"/>
    <property type="evidence" value="ECO:0007669"/>
    <property type="project" value="TreeGrafter"/>
</dbReference>
<protein>
    <submittedName>
        <fullName evidence="4">Thioesterase</fullName>
    </submittedName>
</protein>
<dbReference type="GO" id="GO:0061522">
    <property type="term" value="F:1,4-dihydroxy-2-naphthoyl-CoA thioesterase activity"/>
    <property type="evidence" value="ECO:0007669"/>
    <property type="project" value="TreeGrafter"/>
</dbReference>
<keyword evidence="2" id="KW-0378">Hydrolase</keyword>
<dbReference type="SUPFAM" id="SSF54637">
    <property type="entry name" value="Thioesterase/thiol ester dehydrase-isomerase"/>
    <property type="match status" value="1"/>
</dbReference>
<dbReference type="InterPro" id="IPR029069">
    <property type="entry name" value="HotDog_dom_sf"/>
</dbReference>
<dbReference type="RefSeq" id="WP_111372169.1">
    <property type="nucleotide sequence ID" value="NZ_CP029480.1"/>
</dbReference>
<proteinExistence type="inferred from homology"/>
<evidence type="ECO:0000313" key="5">
    <source>
        <dbReference type="Proteomes" id="UP000249873"/>
    </source>
</evidence>
<dbReference type="AlphaFoldDB" id="A0A2Z4GCL5"/>
<evidence type="ECO:0000313" key="4">
    <source>
        <dbReference type="EMBL" id="AWV98976.1"/>
    </source>
</evidence>
<dbReference type="Pfam" id="PF03061">
    <property type="entry name" value="4HBT"/>
    <property type="match status" value="1"/>
</dbReference>
<evidence type="ECO:0000256" key="2">
    <source>
        <dbReference type="ARBA" id="ARBA00022801"/>
    </source>
</evidence>
<dbReference type="Gene3D" id="3.10.129.10">
    <property type="entry name" value="Hotdog Thioesterase"/>
    <property type="match status" value="1"/>
</dbReference>
<organism evidence="4 5">
    <name type="scientific">Arcticibacterium luteifluviistationis</name>
    <dbReference type="NCBI Taxonomy" id="1784714"/>
    <lineage>
        <taxon>Bacteria</taxon>
        <taxon>Pseudomonadati</taxon>
        <taxon>Bacteroidota</taxon>
        <taxon>Cytophagia</taxon>
        <taxon>Cytophagales</taxon>
        <taxon>Leadbetterellaceae</taxon>
        <taxon>Arcticibacterium</taxon>
    </lineage>
</organism>
<dbReference type="Proteomes" id="UP000249873">
    <property type="component" value="Chromosome"/>
</dbReference>
<keyword evidence="5" id="KW-1185">Reference proteome</keyword>